<dbReference type="AlphaFoldDB" id="A0A395XHU0"/>
<evidence type="ECO:0000313" key="1">
    <source>
        <dbReference type="EMBL" id="RGW09272.1"/>
    </source>
</evidence>
<accession>A0A395XHU0</accession>
<sequence>MQVLLDGKAYADADMIQSAADAGEYAGGFDYAMLVFKDLELIPDVRLICAVLDSPWCEKDSYADMIGRELLAKMQSNRGR</sequence>
<dbReference type="EMBL" id="QRZV01000003">
    <property type="protein sequence ID" value="RGW09272.1"/>
    <property type="molecule type" value="Genomic_DNA"/>
</dbReference>
<gene>
    <name evidence="1" type="ORF">DWV92_06335</name>
</gene>
<dbReference type="Proteomes" id="UP000265970">
    <property type="component" value="Unassembled WGS sequence"/>
</dbReference>
<comment type="caution">
    <text evidence="1">The sequence shown here is derived from an EMBL/GenBank/DDBJ whole genome shotgun (WGS) entry which is preliminary data.</text>
</comment>
<organism evidence="1 2">
    <name type="scientific">Bifidobacterium pseudolongum</name>
    <dbReference type="NCBI Taxonomy" id="1694"/>
    <lineage>
        <taxon>Bacteria</taxon>
        <taxon>Bacillati</taxon>
        <taxon>Actinomycetota</taxon>
        <taxon>Actinomycetes</taxon>
        <taxon>Bifidobacteriales</taxon>
        <taxon>Bifidobacteriaceae</taxon>
        <taxon>Bifidobacterium</taxon>
    </lineage>
</organism>
<name>A0A395XHU0_9BIFI</name>
<reference evidence="1 2" key="1">
    <citation type="submission" date="2018-08" db="EMBL/GenBank/DDBJ databases">
        <title>A genome reference for cultivated species of the human gut microbiota.</title>
        <authorList>
            <person name="Zou Y."/>
            <person name="Xue W."/>
            <person name="Luo G."/>
        </authorList>
    </citation>
    <scope>NUCLEOTIDE SEQUENCE [LARGE SCALE GENOMIC DNA]</scope>
    <source>
        <strain evidence="1 2">AF13-3LB</strain>
    </source>
</reference>
<proteinExistence type="predicted"/>
<protein>
    <submittedName>
        <fullName evidence="1">Uncharacterized protein</fullName>
    </submittedName>
</protein>
<evidence type="ECO:0000313" key="2">
    <source>
        <dbReference type="Proteomes" id="UP000265970"/>
    </source>
</evidence>